<protein>
    <submittedName>
        <fullName evidence="1">Uncharacterized protein</fullName>
    </submittedName>
</protein>
<dbReference type="AlphaFoldDB" id="A0A812KTL8"/>
<name>A0A812KTL8_9DINO</name>
<organism evidence="1 2">
    <name type="scientific">Symbiodinium necroappetens</name>
    <dbReference type="NCBI Taxonomy" id="1628268"/>
    <lineage>
        <taxon>Eukaryota</taxon>
        <taxon>Sar</taxon>
        <taxon>Alveolata</taxon>
        <taxon>Dinophyceae</taxon>
        <taxon>Suessiales</taxon>
        <taxon>Symbiodiniaceae</taxon>
        <taxon>Symbiodinium</taxon>
    </lineage>
</organism>
<accession>A0A812KTL8</accession>
<feature type="non-terminal residue" evidence="1">
    <location>
        <position position="1"/>
    </location>
</feature>
<gene>
    <name evidence="1" type="ORF">SNEC2469_LOCUS3493</name>
</gene>
<dbReference type="EMBL" id="CAJNJA010007859">
    <property type="protein sequence ID" value="CAE7229961.1"/>
    <property type="molecule type" value="Genomic_DNA"/>
</dbReference>
<evidence type="ECO:0000313" key="1">
    <source>
        <dbReference type="EMBL" id="CAE7229961.1"/>
    </source>
</evidence>
<sequence>VAGHWINTREEMGLDGFECGACVQIVGKKYSDLNAQRVQELFFTDGLKLDIGIDWKQPQWVNQHGDLVGSKTASDTFVAELIPTAAIDLRRYRAQGAQNLCLTVQSDASLAGVSCGLESDATTCRTSDVGSYVGAGWVLVRRSLNGAFKRAAGLTRIHSKYHAHVHGPASNDPLGPEFARGYDATDFDQFLFATGDCQKWMIMEKTEVLDNYGYANQSRRILKSHTSSVPYSARMYRGSDAYNDPLFGFGNQDPNPAFETVYIHGDPFPVAVKPRPGATTLYSEEMSNGAAFQVPSALSHHGLNVFIRTGRYGLHSSKSKAETDATTCNSNDVGHGWILVRRTESGRFSANDDLAGTAEYGTPHQNPQGSAFSRRFDTMSFDEFLFATGTCQKWMIMKKSQVQGRYTNAKRGILKSHVQGQPYAARMYNRGAIVPADPLLSFEDHNSNWDTVLYA</sequence>
<dbReference type="Proteomes" id="UP000601435">
    <property type="component" value="Unassembled WGS sequence"/>
</dbReference>
<feature type="non-terminal residue" evidence="1">
    <location>
        <position position="455"/>
    </location>
</feature>
<proteinExistence type="predicted"/>
<keyword evidence="2" id="KW-1185">Reference proteome</keyword>
<reference evidence="1" key="1">
    <citation type="submission" date="2021-02" db="EMBL/GenBank/DDBJ databases">
        <authorList>
            <person name="Dougan E. K."/>
            <person name="Rhodes N."/>
            <person name="Thang M."/>
            <person name="Chan C."/>
        </authorList>
    </citation>
    <scope>NUCLEOTIDE SEQUENCE</scope>
</reference>
<comment type="caution">
    <text evidence="1">The sequence shown here is derived from an EMBL/GenBank/DDBJ whole genome shotgun (WGS) entry which is preliminary data.</text>
</comment>
<evidence type="ECO:0000313" key="2">
    <source>
        <dbReference type="Proteomes" id="UP000601435"/>
    </source>
</evidence>